<dbReference type="Pfam" id="PF06892">
    <property type="entry name" value="Phage_CP76"/>
    <property type="match status" value="1"/>
</dbReference>
<sequence>MTRSILDSRRKVVSAIIHAFPGGRECAAALLGLELKKFDNHAYENAGTRPLADEQLHALEQVAGTHYLPDYLSGLYGGVFVAMPDATKLDNVDLYIRSLHTDVKKGAVDQIIVKALADGQITPDELANIIEAHRQHIAARHAEVRAVVVLHTEVKA</sequence>
<comment type="caution">
    <text evidence="1">The sequence shown here is derived from an EMBL/GenBank/DDBJ whole genome shotgun (WGS) entry which is preliminary data.</text>
</comment>
<keyword evidence="2" id="KW-1185">Reference proteome</keyword>
<proteinExistence type="predicted"/>
<dbReference type="Proteomes" id="UP001292571">
    <property type="component" value="Unassembled WGS sequence"/>
</dbReference>
<evidence type="ECO:0000313" key="2">
    <source>
        <dbReference type="Proteomes" id="UP001292571"/>
    </source>
</evidence>
<dbReference type="EMBL" id="JAYEET010000034">
    <property type="protein sequence ID" value="MEA1606133.1"/>
    <property type="molecule type" value="Genomic_DNA"/>
</dbReference>
<reference evidence="1 2" key="1">
    <citation type="submission" date="2023-12" db="EMBL/GenBank/DDBJ databases">
        <title>Pseudomonas sp. T5W1.</title>
        <authorList>
            <person name="Maltman C."/>
        </authorList>
    </citation>
    <scope>NUCLEOTIDE SEQUENCE [LARGE SCALE GENOMIC DNA]</scope>
    <source>
        <strain evidence="1 2">T5W1</strain>
    </source>
</reference>
<dbReference type="RefSeq" id="WP_322949102.1">
    <property type="nucleotide sequence ID" value="NZ_JAYEET010000034.1"/>
</dbReference>
<dbReference type="InterPro" id="IPR009679">
    <property type="entry name" value="Phage_186_CII-like"/>
</dbReference>
<accession>A0ABU5P9C2</accession>
<organism evidence="1 2">
    <name type="scientific">Pseudomonas spirodelae</name>
    <dbReference type="NCBI Taxonomy" id="3101751"/>
    <lineage>
        <taxon>Bacteria</taxon>
        <taxon>Pseudomonadati</taxon>
        <taxon>Pseudomonadota</taxon>
        <taxon>Gammaproteobacteria</taxon>
        <taxon>Pseudomonadales</taxon>
        <taxon>Pseudomonadaceae</taxon>
        <taxon>Pseudomonas</taxon>
    </lineage>
</organism>
<name>A0ABU5P9C2_9PSED</name>
<dbReference type="NCBIfam" id="NF041471">
    <property type="entry name" value="phage_reg_YmfL"/>
    <property type="match status" value="1"/>
</dbReference>
<protein>
    <submittedName>
        <fullName evidence="1">YmfL family putative regulatory protein</fullName>
    </submittedName>
</protein>
<dbReference type="InterPro" id="IPR048188">
    <property type="entry name" value="YmfL-like"/>
</dbReference>
<gene>
    <name evidence="1" type="ORF">SOP97_09950</name>
</gene>
<evidence type="ECO:0000313" key="1">
    <source>
        <dbReference type="EMBL" id="MEA1606133.1"/>
    </source>
</evidence>